<keyword evidence="1" id="KW-0028">Amino-acid biosynthesis</keyword>
<dbReference type="InterPro" id="IPR027417">
    <property type="entry name" value="P-loop_NTPase"/>
</dbReference>
<evidence type="ECO:0000313" key="7">
    <source>
        <dbReference type="EMBL" id="SVD79872.1"/>
    </source>
</evidence>
<dbReference type="PANTHER" id="PTHR21087">
    <property type="entry name" value="SHIKIMATE KINASE"/>
    <property type="match status" value="1"/>
</dbReference>
<sequence>MKSKKNLILIGMMGSGKSTIGRLLAQKLNLKFLDIDFLIEKKTKMKIAEIFENKGEEIFRKLEKEITLKFLNKANCIISLGGGAFIDETIKKEAQKKGITIWLNWDSQTLINRIKNNKKRPVAINLNDNELKNLILSRSKIYSKAKYKIDCENMNKIEIVEKIKQIYEPI</sequence>
<keyword evidence="2" id="KW-0808">Transferase</keyword>
<dbReference type="GO" id="GO:0004765">
    <property type="term" value="F:shikimate kinase activity"/>
    <property type="evidence" value="ECO:0007669"/>
    <property type="project" value="TreeGrafter"/>
</dbReference>
<dbReference type="GO" id="GO:0005524">
    <property type="term" value="F:ATP binding"/>
    <property type="evidence" value="ECO:0007669"/>
    <property type="project" value="UniProtKB-KW"/>
</dbReference>
<dbReference type="EMBL" id="UINC01173978">
    <property type="protein sequence ID" value="SVD79872.1"/>
    <property type="molecule type" value="Genomic_DNA"/>
</dbReference>
<dbReference type="HAMAP" id="MF_00109">
    <property type="entry name" value="Shikimate_kinase"/>
    <property type="match status" value="1"/>
</dbReference>
<organism evidence="7">
    <name type="scientific">marine metagenome</name>
    <dbReference type="NCBI Taxonomy" id="408172"/>
    <lineage>
        <taxon>unclassified sequences</taxon>
        <taxon>metagenomes</taxon>
        <taxon>ecological metagenomes</taxon>
    </lineage>
</organism>
<name>A0A382Y953_9ZZZZ</name>
<keyword evidence="3" id="KW-0547">Nucleotide-binding</keyword>
<dbReference type="CDD" id="cd00464">
    <property type="entry name" value="SK"/>
    <property type="match status" value="1"/>
</dbReference>
<dbReference type="PRINTS" id="PR01100">
    <property type="entry name" value="SHIKIMTKNASE"/>
</dbReference>
<dbReference type="InterPro" id="IPR031322">
    <property type="entry name" value="Shikimate/glucono_kinase"/>
</dbReference>
<dbReference type="Gene3D" id="3.40.50.300">
    <property type="entry name" value="P-loop containing nucleotide triphosphate hydrolases"/>
    <property type="match status" value="1"/>
</dbReference>
<keyword evidence="6" id="KW-0057">Aromatic amino acid biosynthesis</keyword>
<dbReference type="PANTHER" id="PTHR21087:SF16">
    <property type="entry name" value="SHIKIMATE KINASE 1, CHLOROPLASTIC"/>
    <property type="match status" value="1"/>
</dbReference>
<reference evidence="7" key="1">
    <citation type="submission" date="2018-05" db="EMBL/GenBank/DDBJ databases">
        <authorList>
            <person name="Lanie J.A."/>
            <person name="Ng W.-L."/>
            <person name="Kazmierczak K.M."/>
            <person name="Andrzejewski T.M."/>
            <person name="Davidsen T.M."/>
            <person name="Wayne K.J."/>
            <person name="Tettelin H."/>
            <person name="Glass J.I."/>
            <person name="Rusch D."/>
            <person name="Podicherti R."/>
            <person name="Tsui H.-C.T."/>
            <person name="Winkler M.E."/>
        </authorList>
    </citation>
    <scope>NUCLEOTIDE SEQUENCE</scope>
</reference>
<evidence type="ECO:0000256" key="5">
    <source>
        <dbReference type="ARBA" id="ARBA00022840"/>
    </source>
</evidence>
<dbReference type="Pfam" id="PF01202">
    <property type="entry name" value="SKI"/>
    <property type="match status" value="1"/>
</dbReference>
<dbReference type="AlphaFoldDB" id="A0A382Y953"/>
<proteinExistence type="inferred from homology"/>
<keyword evidence="5" id="KW-0067">ATP-binding</keyword>
<dbReference type="GO" id="GO:0008652">
    <property type="term" value="P:amino acid biosynthetic process"/>
    <property type="evidence" value="ECO:0007669"/>
    <property type="project" value="UniProtKB-KW"/>
</dbReference>
<protein>
    <recommendedName>
        <fullName evidence="8">Shikimate kinase</fullName>
    </recommendedName>
</protein>
<dbReference type="GO" id="GO:0009073">
    <property type="term" value="P:aromatic amino acid family biosynthetic process"/>
    <property type="evidence" value="ECO:0007669"/>
    <property type="project" value="UniProtKB-KW"/>
</dbReference>
<dbReference type="InterPro" id="IPR000623">
    <property type="entry name" value="Shikimate_kinase/TSH1"/>
</dbReference>
<keyword evidence="4" id="KW-0418">Kinase</keyword>
<evidence type="ECO:0000256" key="2">
    <source>
        <dbReference type="ARBA" id="ARBA00022679"/>
    </source>
</evidence>
<evidence type="ECO:0000256" key="1">
    <source>
        <dbReference type="ARBA" id="ARBA00022605"/>
    </source>
</evidence>
<dbReference type="GO" id="GO:0005829">
    <property type="term" value="C:cytosol"/>
    <property type="evidence" value="ECO:0007669"/>
    <property type="project" value="TreeGrafter"/>
</dbReference>
<evidence type="ECO:0000256" key="6">
    <source>
        <dbReference type="ARBA" id="ARBA00023141"/>
    </source>
</evidence>
<evidence type="ECO:0000256" key="3">
    <source>
        <dbReference type="ARBA" id="ARBA00022741"/>
    </source>
</evidence>
<gene>
    <name evidence="7" type="ORF">METZ01_LOCUS432726</name>
</gene>
<accession>A0A382Y953</accession>
<dbReference type="SUPFAM" id="SSF52540">
    <property type="entry name" value="P-loop containing nucleoside triphosphate hydrolases"/>
    <property type="match status" value="1"/>
</dbReference>
<evidence type="ECO:0000256" key="4">
    <source>
        <dbReference type="ARBA" id="ARBA00022777"/>
    </source>
</evidence>
<evidence type="ECO:0008006" key="8">
    <source>
        <dbReference type="Google" id="ProtNLM"/>
    </source>
</evidence>